<comment type="caution">
    <text evidence="2">The sequence shown here is derived from an EMBL/GenBank/DDBJ whole genome shotgun (WGS) entry which is preliminary data.</text>
</comment>
<evidence type="ECO:0000313" key="2">
    <source>
        <dbReference type="EMBL" id="GBP44752.1"/>
    </source>
</evidence>
<sequence>MPPTSPPSSQSSRASKKHKTVAVFFDVAKAFGRVWYVGLIHKLYTLEVPNRSILIIHSYINNLKFTFRHEKTYSSKRTIKARVPQGSTLSSLLYDAHTNYIHDRKQASKSCSSPSIRHSA</sequence>
<keyword evidence="2" id="KW-0548">Nucleotidyltransferase</keyword>
<dbReference type="InterPro" id="IPR000477">
    <property type="entry name" value="RT_dom"/>
</dbReference>
<proteinExistence type="predicted"/>
<dbReference type="AlphaFoldDB" id="A0A4C1W2I0"/>
<gene>
    <name evidence="2" type="primary">RTase</name>
    <name evidence="2" type="ORF">EVAR_81520_1</name>
</gene>
<accession>A0A4C1W2I0</accession>
<protein>
    <submittedName>
        <fullName evidence="2">Probable RNA-directed DNA polymerase from transposon BS</fullName>
    </submittedName>
</protein>
<feature type="domain" description="Reverse transcriptase" evidence="1">
    <location>
        <begin position="1"/>
        <end position="120"/>
    </location>
</feature>
<keyword evidence="3" id="KW-1185">Reference proteome</keyword>
<keyword evidence="2" id="KW-0808">Transferase</keyword>
<dbReference type="PROSITE" id="PS50878">
    <property type="entry name" value="RT_POL"/>
    <property type="match status" value="1"/>
</dbReference>
<dbReference type="EMBL" id="BGZK01000457">
    <property type="protein sequence ID" value="GBP44752.1"/>
    <property type="molecule type" value="Genomic_DNA"/>
</dbReference>
<dbReference type="OrthoDB" id="416454at2759"/>
<name>A0A4C1W2I0_EUMVA</name>
<dbReference type="STRING" id="151549.A0A4C1W2I0"/>
<reference evidence="2 3" key="1">
    <citation type="journal article" date="2019" name="Commun. Biol.">
        <title>The bagworm genome reveals a unique fibroin gene that provides high tensile strength.</title>
        <authorList>
            <person name="Kono N."/>
            <person name="Nakamura H."/>
            <person name="Ohtoshi R."/>
            <person name="Tomita M."/>
            <person name="Numata K."/>
            <person name="Arakawa K."/>
        </authorList>
    </citation>
    <scope>NUCLEOTIDE SEQUENCE [LARGE SCALE GENOMIC DNA]</scope>
</reference>
<evidence type="ECO:0000313" key="3">
    <source>
        <dbReference type="Proteomes" id="UP000299102"/>
    </source>
</evidence>
<evidence type="ECO:0000259" key="1">
    <source>
        <dbReference type="PROSITE" id="PS50878"/>
    </source>
</evidence>
<dbReference type="Proteomes" id="UP000299102">
    <property type="component" value="Unassembled WGS sequence"/>
</dbReference>
<organism evidence="2 3">
    <name type="scientific">Eumeta variegata</name>
    <name type="common">Bagworm moth</name>
    <name type="synonym">Eumeta japonica</name>
    <dbReference type="NCBI Taxonomy" id="151549"/>
    <lineage>
        <taxon>Eukaryota</taxon>
        <taxon>Metazoa</taxon>
        <taxon>Ecdysozoa</taxon>
        <taxon>Arthropoda</taxon>
        <taxon>Hexapoda</taxon>
        <taxon>Insecta</taxon>
        <taxon>Pterygota</taxon>
        <taxon>Neoptera</taxon>
        <taxon>Endopterygota</taxon>
        <taxon>Lepidoptera</taxon>
        <taxon>Glossata</taxon>
        <taxon>Ditrysia</taxon>
        <taxon>Tineoidea</taxon>
        <taxon>Psychidae</taxon>
        <taxon>Oiketicinae</taxon>
        <taxon>Eumeta</taxon>
    </lineage>
</organism>
<dbReference type="Pfam" id="PF00078">
    <property type="entry name" value="RVT_1"/>
    <property type="match status" value="1"/>
</dbReference>
<dbReference type="GO" id="GO:0003964">
    <property type="term" value="F:RNA-directed DNA polymerase activity"/>
    <property type="evidence" value="ECO:0007669"/>
    <property type="project" value="UniProtKB-KW"/>
</dbReference>
<keyword evidence="2" id="KW-0695">RNA-directed DNA polymerase</keyword>